<dbReference type="VEuPathDB" id="VectorBase:LLONM1_010186"/>
<name>A0A1B0CK34_LUTLO</name>
<dbReference type="EMBL" id="AJWK01015690">
    <property type="status" value="NOT_ANNOTATED_CDS"/>
    <property type="molecule type" value="Genomic_DNA"/>
</dbReference>
<dbReference type="EMBL" id="AJWK01015691">
    <property type="status" value="NOT_ANNOTATED_CDS"/>
    <property type="molecule type" value="Genomic_DNA"/>
</dbReference>
<reference evidence="15" key="2">
    <citation type="journal article" date="2020" name="BMC">
        <title>Leishmania infection induces a limited differential gene expression in the sand fly midgut.</title>
        <authorList>
            <person name="Coutinho-Abreu I.V."/>
            <person name="Serafim T.D."/>
            <person name="Meneses C."/>
            <person name="Kamhawi S."/>
            <person name="Oliveira F."/>
            <person name="Valenzuela J.G."/>
        </authorList>
    </citation>
    <scope>NUCLEOTIDE SEQUENCE</scope>
    <source>
        <strain evidence="15">Jacobina</strain>
        <tissue evidence="15">Midgut</tissue>
    </source>
</reference>
<dbReference type="EMBL" id="AJWK01015689">
    <property type="status" value="NOT_ANNOTATED_CDS"/>
    <property type="molecule type" value="Genomic_DNA"/>
</dbReference>
<evidence type="ECO:0000313" key="17">
    <source>
        <dbReference type="Proteomes" id="UP000092461"/>
    </source>
</evidence>
<evidence type="ECO:0000256" key="4">
    <source>
        <dbReference type="ARBA" id="ARBA00022670"/>
    </source>
</evidence>
<dbReference type="Pfam" id="PF00246">
    <property type="entry name" value="Peptidase_M14"/>
    <property type="match status" value="1"/>
</dbReference>
<evidence type="ECO:0000256" key="2">
    <source>
        <dbReference type="ARBA" id="ARBA00005988"/>
    </source>
</evidence>
<evidence type="ECO:0000256" key="13">
    <source>
        <dbReference type="SAM" id="SignalP"/>
    </source>
</evidence>
<dbReference type="EMBL" id="AJWK01015686">
    <property type="status" value="NOT_ANNOTATED_CDS"/>
    <property type="molecule type" value="Genomic_DNA"/>
</dbReference>
<dbReference type="PROSITE" id="PS00132">
    <property type="entry name" value="CARBOXYPEPT_ZN_1"/>
    <property type="match status" value="1"/>
</dbReference>
<evidence type="ECO:0000256" key="3">
    <source>
        <dbReference type="ARBA" id="ARBA00022645"/>
    </source>
</evidence>
<dbReference type="GO" id="GO:0006508">
    <property type="term" value="P:proteolysis"/>
    <property type="evidence" value="ECO:0007669"/>
    <property type="project" value="UniProtKB-KW"/>
</dbReference>
<evidence type="ECO:0000256" key="5">
    <source>
        <dbReference type="ARBA" id="ARBA00022723"/>
    </source>
</evidence>
<keyword evidence="5" id="KW-0479">Metal-binding</keyword>
<dbReference type="InterPro" id="IPR000834">
    <property type="entry name" value="Peptidase_M14"/>
</dbReference>
<feature type="chain" id="PRO_5044555400" description="Zinc carboxypeptidase A 1" evidence="13">
    <location>
        <begin position="20"/>
        <end position="513"/>
    </location>
</feature>
<comment type="similarity">
    <text evidence="2 12">Belongs to the peptidase M14 family.</text>
</comment>
<dbReference type="PANTHER" id="PTHR11705:SF153">
    <property type="entry name" value="ZINC CARBOXYPEPTIDASE A 1-LIKE PROTEIN"/>
    <property type="match status" value="1"/>
</dbReference>
<keyword evidence="8" id="KW-0862">Zinc</keyword>
<evidence type="ECO:0000256" key="9">
    <source>
        <dbReference type="ARBA" id="ARBA00023049"/>
    </source>
</evidence>
<dbReference type="EMBL" id="AJWK01015687">
    <property type="status" value="NOT_ANNOTATED_CDS"/>
    <property type="molecule type" value="Genomic_DNA"/>
</dbReference>
<dbReference type="VEuPathDB" id="VectorBase:LLOJ004971"/>
<dbReference type="Proteomes" id="UP000092461">
    <property type="component" value="Unassembled WGS sequence"/>
</dbReference>
<keyword evidence="6 13" id="KW-0732">Signal</keyword>
<keyword evidence="3 15" id="KW-0121">Carboxypeptidase</keyword>
<keyword evidence="7" id="KW-0378">Hydrolase</keyword>
<organism evidence="16 17">
    <name type="scientific">Lutzomyia longipalpis</name>
    <name type="common">Sand fly</name>
    <dbReference type="NCBI Taxonomy" id="7200"/>
    <lineage>
        <taxon>Eukaryota</taxon>
        <taxon>Metazoa</taxon>
        <taxon>Ecdysozoa</taxon>
        <taxon>Arthropoda</taxon>
        <taxon>Hexapoda</taxon>
        <taxon>Insecta</taxon>
        <taxon>Pterygota</taxon>
        <taxon>Neoptera</taxon>
        <taxon>Endopterygota</taxon>
        <taxon>Diptera</taxon>
        <taxon>Nematocera</taxon>
        <taxon>Psychodoidea</taxon>
        <taxon>Psychodidae</taxon>
        <taxon>Lutzomyia</taxon>
        <taxon>Lutzomyia</taxon>
    </lineage>
</organism>
<evidence type="ECO:0000256" key="10">
    <source>
        <dbReference type="ARBA" id="ARBA00023157"/>
    </source>
</evidence>
<evidence type="ECO:0000256" key="8">
    <source>
        <dbReference type="ARBA" id="ARBA00022833"/>
    </source>
</evidence>
<dbReference type="PRINTS" id="PR00765">
    <property type="entry name" value="CRBOXYPTASEA"/>
</dbReference>
<dbReference type="EMBL" id="AJWK01015688">
    <property type="status" value="NOT_ANNOTATED_CDS"/>
    <property type="molecule type" value="Genomic_DNA"/>
</dbReference>
<dbReference type="AlphaFoldDB" id="A0A1B0CK34"/>
<evidence type="ECO:0000313" key="16">
    <source>
        <dbReference type="EnsemblMetazoa" id="LLOJ004971-PA"/>
    </source>
</evidence>
<keyword evidence="9" id="KW-0482">Metalloprotease</keyword>
<dbReference type="FunFam" id="3.30.70.340:FF:000002">
    <property type="entry name" value="Carboxypeptidase A"/>
    <property type="match status" value="1"/>
</dbReference>
<dbReference type="GO" id="GO:0004181">
    <property type="term" value="F:metallocarboxypeptidase activity"/>
    <property type="evidence" value="ECO:0007669"/>
    <property type="project" value="InterPro"/>
</dbReference>
<dbReference type="PROSITE" id="PS52035">
    <property type="entry name" value="PEPTIDASE_M14"/>
    <property type="match status" value="1"/>
</dbReference>
<feature type="active site" description="Proton donor/acceptor" evidence="12">
    <location>
        <position position="472"/>
    </location>
</feature>
<dbReference type="EnsemblMetazoa" id="LLOJ004971-RA">
    <property type="protein sequence ID" value="LLOJ004971-PA"/>
    <property type="gene ID" value="LLOJ004971"/>
</dbReference>
<keyword evidence="17" id="KW-1185">Reference proteome</keyword>
<reference evidence="17" key="1">
    <citation type="submission" date="2012-05" db="EMBL/GenBank/DDBJ databases">
        <title>Whole Genome Assembly of Lutzomyia longipalpis.</title>
        <authorList>
            <person name="Richards S."/>
            <person name="Qu C."/>
            <person name="Dillon R."/>
            <person name="Worley K."/>
            <person name="Scherer S."/>
            <person name="Batterton M."/>
            <person name="Taylor A."/>
            <person name="Hawes A."/>
            <person name="Hernandez B."/>
            <person name="Kovar C."/>
            <person name="Mandapat C."/>
            <person name="Pham C."/>
            <person name="Qu C."/>
            <person name="Jing C."/>
            <person name="Bess C."/>
            <person name="Bandaranaike D."/>
            <person name="Ngo D."/>
            <person name="Ongeri F."/>
            <person name="Arias F."/>
            <person name="Lara F."/>
            <person name="Weissenberger G."/>
            <person name="Kamau G."/>
            <person name="Han H."/>
            <person name="Shen H."/>
            <person name="Dinh H."/>
            <person name="Khalil I."/>
            <person name="Jones J."/>
            <person name="Shafer J."/>
            <person name="Jayaseelan J."/>
            <person name="Quiroz J."/>
            <person name="Blankenburg K."/>
            <person name="Nguyen L."/>
            <person name="Jackson L."/>
            <person name="Francisco L."/>
            <person name="Tang L.-Y."/>
            <person name="Pu L.-L."/>
            <person name="Perales L."/>
            <person name="Lorensuhewa L."/>
            <person name="Munidasa M."/>
            <person name="Coyle M."/>
            <person name="Taylor M."/>
            <person name="Puazo M."/>
            <person name="Firestine M."/>
            <person name="Scheel M."/>
            <person name="Javaid M."/>
            <person name="Wang M."/>
            <person name="Li M."/>
            <person name="Tabassum N."/>
            <person name="Saada N."/>
            <person name="Osuji N."/>
            <person name="Aqrawi P."/>
            <person name="Fu Q."/>
            <person name="Thornton R."/>
            <person name="Raj R."/>
            <person name="Goodspeed R."/>
            <person name="Mata R."/>
            <person name="Najjar R."/>
            <person name="Gubbala S."/>
            <person name="Lee S."/>
            <person name="Denson S."/>
            <person name="Patil S."/>
            <person name="Macmil S."/>
            <person name="Qi S."/>
            <person name="Matskevitch T."/>
            <person name="Palculict T."/>
            <person name="Mathew T."/>
            <person name="Vee V."/>
            <person name="Velamala V."/>
            <person name="Korchina V."/>
            <person name="Cai W."/>
            <person name="Liu W."/>
            <person name="Dai W."/>
            <person name="Zou X."/>
            <person name="Zhu Y."/>
            <person name="Zhang Y."/>
            <person name="Wu Y.-Q."/>
            <person name="Xin Y."/>
            <person name="Nazarath L."/>
            <person name="Kovar C."/>
            <person name="Han Y."/>
            <person name="Muzny D."/>
            <person name="Gibbs R."/>
        </authorList>
    </citation>
    <scope>NUCLEOTIDE SEQUENCE [LARGE SCALE GENOMIC DNA]</scope>
    <source>
        <strain evidence="17">Jacobina</strain>
    </source>
</reference>
<sequence>MKVIALLAFVAVFAGLSSGEKDRFDNYKVFTIEVDTEQQLSVLQEIEKVAFSSYDFWKRPTRVGQAVDLMVPPHKMSEFEEIMADLSFRKTLKISDVQLLIDNEQPKNPRSGFNWERYQTMDEINAWLDHIAVDLMVPPHKMSEFEEIMADLSFRTTLKIPNVQVLIDNEQPKNPRSGFNWDRYWTMDEINAWLDQLVIDYSDVLTPISYGYSYELEQIKGVLLSYRPGNPAVFIESHIHAREWIAGATATWLLNEFLTSTDPEIRYIAENYDWYIFPVTNPDGYRHSHDTNRMWRKTRSRHGVLCRGADPNRNFAYQWQGCAVGVKDRFDNYKVYTVNVDNEAQLKVLFDLENVAFSSYDFWKRPTKVGLPVDIMVPPHKASEFDEIMRSLSFTSFHSFLELLLYPFGYTANQSPIAADLQQIGEAAAERLRQPFGTEYRVFNGHSLYIATGNSIDWTYGAAGINLSYAYEFRDDGTYGFLLPADQIIPNSIEVMQSLIGMIDESERLGHLP</sequence>
<dbReference type="InterPro" id="IPR003146">
    <property type="entry name" value="M14A_act_pep"/>
</dbReference>
<keyword evidence="4" id="KW-0645">Protease</keyword>
<dbReference type="PANTHER" id="PTHR11705">
    <property type="entry name" value="PROTEASE FAMILY M14 CARBOXYPEPTIDASE A,B"/>
    <property type="match status" value="1"/>
</dbReference>
<evidence type="ECO:0000256" key="6">
    <source>
        <dbReference type="ARBA" id="ARBA00022729"/>
    </source>
</evidence>
<dbReference type="GO" id="GO:0008270">
    <property type="term" value="F:zinc ion binding"/>
    <property type="evidence" value="ECO:0007669"/>
    <property type="project" value="InterPro"/>
</dbReference>
<reference evidence="16" key="3">
    <citation type="submission" date="2020-05" db="UniProtKB">
        <authorList>
            <consortium name="EnsemblMetazoa"/>
        </authorList>
    </citation>
    <scope>IDENTIFICATION</scope>
    <source>
        <strain evidence="16">Jacobina</strain>
    </source>
</reference>
<protein>
    <recommendedName>
        <fullName evidence="11">Zinc carboxypeptidase A 1</fullName>
    </recommendedName>
</protein>
<proteinExistence type="inferred from homology"/>
<dbReference type="SMART" id="SM00631">
    <property type="entry name" value="Zn_pept"/>
    <property type="match status" value="1"/>
</dbReference>
<feature type="domain" description="Peptidase M14" evidence="14">
    <location>
        <begin position="183"/>
        <end position="506"/>
    </location>
</feature>
<dbReference type="Gene3D" id="3.40.630.10">
    <property type="entry name" value="Zn peptidases"/>
    <property type="match status" value="1"/>
</dbReference>
<evidence type="ECO:0000259" key="14">
    <source>
        <dbReference type="PROSITE" id="PS52035"/>
    </source>
</evidence>
<comment type="cofactor">
    <cofactor evidence="1">
        <name>Zn(2+)</name>
        <dbReference type="ChEBI" id="CHEBI:29105"/>
    </cofactor>
</comment>
<evidence type="ECO:0000256" key="1">
    <source>
        <dbReference type="ARBA" id="ARBA00001947"/>
    </source>
</evidence>
<feature type="signal peptide" evidence="13">
    <location>
        <begin position="1"/>
        <end position="19"/>
    </location>
</feature>
<dbReference type="EMBL" id="AJWK01015692">
    <property type="status" value="NOT_ANNOTATED_CDS"/>
    <property type="molecule type" value="Genomic_DNA"/>
</dbReference>
<dbReference type="FunFam" id="3.40.630.10:FF:000084">
    <property type="entry name" value="Carboxypeptidase B2"/>
    <property type="match status" value="1"/>
</dbReference>
<dbReference type="SUPFAM" id="SSF53187">
    <property type="entry name" value="Zn-dependent exopeptidases"/>
    <property type="match status" value="1"/>
</dbReference>
<dbReference type="Pfam" id="PF02244">
    <property type="entry name" value="Propep_M14"/>
    <property type="match status" value="2"/>
</dbReference>
<evidence type="ECO:0000256" key="7">
    <source>
        <dbReference type="ARBA" id="ARBA00022801"/>
    </source>
</evidence>
<dbReference type="InterPro" id="IPR057247">
    <property type="entry name" value="CARBOXYPEPT_ZN_2"/>
</dbReference>
<dbReference type="InterPro" id="IPR057246">
    <property type="entry name" value="CARBOXYPEPT_ZN_1"/>
</dbReference>
<dbReference type="GO" id="GO:0005615">
    <property type="term" value="C:extracellular space"/>
    <property type="evidence" value="ECO:0007669"/>
    <property type="project" value="TreeGrafter"/>
</dbReference>
<dbReference type="EMBL" id="GITU01001325">
    <property type="protein sequence ID" value="MBC1170028.1"/>
    <property type="molecule type" value="Transcribed_RNA"/>
</dbReference>
<accession>A0A1B0CK34</accession>
<dbReference type="PROSITE" id="PS00133">
    <property type="entry name" value="CARBOXYPEPT_ZN_2"/>
    <property type="match status" value="1"/>
</dbReference>
<dbReference type="InterPro" id="IPR036990">
    <property type="entry name" value="M14A-like_propep"/>
</dbReference>
<keyword evidence="10" id="KW-1015">Disulfide bond</keyword>
<evidence type="ECO:0000256" key="11">
    <source>
        <dbReference type="ARBA" id="ARBA00069039"/>
    </source>
</evidence>
<evidence type="ECO:0000256" key="12">
    <source>
        <dbReference type="PROSITE-ProRule" id="PRU01379"/>
    </source>
</evidence>
<dbReference type="SUPFAM" id="SSF54897">
    <property type="entry name" value="Protease propeptides/inhibitors"/>
    <property type="match status" value="2"/>
</dbReference>
<dbReference type="Gene3D" id="3.30.70.340">
    <property type="entry name" value="Metallocarboxypeptidase-like"/>
    <property type="match status" value="2"/>
</dbReference>
<evidence type="ECO:0000313" key="15">
    <source>
        <dbReference type="EMBL" id="MBC1170028.1"/>
    </source>
</evidence>